<feature type="binding site" evidence="7">
    <location>
        <position position="121"/>
    </location>
    <ligand>
        <name>Zn(2+)</name>
        <dbReference type="ChEBI" id="CHEBI:29105"/>
    </ligand>
</feature>
<comment type="cofactor">
    <cofactor evidence="7">
        <name>Zn(2+)</name>
        <dbReference type="ChEBI" id="CHEBI:29105"/>
    </cofactor>
    <text evidence="7">Binds 1 zinc ion per subunit.</text>
</comment>
<sequence length="239" mass="26274">MSSISQALAATTSADHLVISDDPLHPANLIPELCRGFYHLGWVTGTGGGISIRVADKVYIAPSGVQKERILPSHIFVLPFPSPPDGDRVFLRRPPLDLKESACTPLFWNAFDLRGAGSCVHTHSQNAVMATLLTPGNTFRISHQMIKGVRVGGMKAALSYLDTLEVPIIENTPNEEDLKDSMADAMQRYPDAPAVLVRRHGIYVWGSDWEKAKTQTECLDYLFEIAIKMTAHGLLLVQK</sequence>
<evidence type="ECO:0000256" key="6">
    <source>
        <dbReference type="ARBA" id="ARBA00023239"/>
    </source>
</evidence>
<keyword evidence="2 7" id="KW-0028">Amino-acid biosynthesis</keyword>
<dbReference type="InterPro" id="IPR036409">
    <property type="entry name" value="Aldolase_II/adducin_N_sf"/>
</dbReference>
<dbReference type="InterPro" id="IPR001303">
    <property type="entry name" value="Aldolase_II/adducin_N"/>
</dbReference>
<accession>A0AAD4LB01</accession>
<comment type="caution">
    <text evidence="7">Lacks conserved residue(s) required for the propagation of feature annotation.</text>
</comment>
<keyword evidence="5 7" id="KW-0486">Methionine biosynthesis</keyword>
<reference evidence="9" key="1">
    <citation type="submission" date="2022-01" db="EMBL/GenBank/DDBJ databases">
        <title>Comparative genomics reveals a dynamic genome evolution in the ectomycorrhizal milk-cap (Lactarius) mushrooms.</title>
        <authorList>
            <consortium name="DOE Joint Genome Institute"/>
            <person name="Lebreton A."/>
            <person name="Tang N."/>
            <person name="Kuo A."/>
            <person name="LaButti K."/>
            <person name="Drula E."/>
            <person name="Barry K."/>
            <person name="Clum A."/>
            <person name="Lipzen A."/>
            <person name="Mousain D."/>
            <person name="Ng V."/>
            <person name="Wang R."/>
            <person name="Wang X."/>
            <person name="Dai Y."/>
            <person name="Henrissat B."/>
            <person name="Grigoriev I.V."/>
            <person name="Guerin-Laguette A."/>
            <person name="Yu F."/>
            <person name="Martin F.M."/>
        </authorList>
    </citation>
    <scope>NUCLEOTIDE SEQUENCE</scope>
    <source>
        <strain evidence="9">QP</strain>
    </source>
</reference>
<dbReference type="PANTHER" id="PTHR10640">
    <property type="entry name" value="METHYLTHIORIBULOSE-1-PHOSPHATE DEHYDRATASE"/>
    <property type="match status" value="1"/>
</dbReference>
<evidence type="ECO:0000259" key="8">
    <source>
        <dbReference type="SMART" id="SM01007"/>
    </source>
</evidence>
<dbReference type="GO" id="GO:0005737">
    <property type="term" value="C:cytoplasm"/>
    <property type="evidence" value="ECO:0007669"/>
    <property type="project" value="UniProtKB-SubCell"/>
</dbReference>
<protein>
    <recommendedName>
        <fullName evidence="7">Methylthioribulose-1-phosphate dehydratase</fullName>
        <shortName evidence="7">MTRu-1-P dehydratase</shortName>
        <ecNumber evidence="7">4.2.1.109</ecNumber>
    </recommendedName>
</protein>
<comment type="caution">
    <text evidence="9">The sequence shown here is derived from an EMBL/GenBank/DDBJ whole genome shotgun (WGS) entry which is preliminary data.</text>
</comment>
<feature type="domain" description="Class II aldolase/adducin N-terminal" evidence="8">
    <location>
        <begin position="28"/>
        <end position="227"/>
    </location>
</feature>
<dbReference type="InterPro" id="IPR017714">
    <property type="entry name" value="MethylthioRu-1-P_deHdtase_MtnB"/>
</dbReference>
<evidence type="ECO:0000256" key="7">
    <source>
        <dbReference type="HAMAP-Rule" id="MF_03116"/>
    </source>
</evidence>
<keyword evidence="4 7" id="KW-0862">Zinc</keyword>
<name>A0AAD4LB01_9AGAM</name>
<proteinExistence type="inferred from homology"/>
<comment type="subcellular location">
    <subcellularLocation>
        <location evidence="7">Cytoplasm</location>
    </subcellularLocation>
</comment>
<evidence type="ECO:0000256" key="5">
    <source>
        <dbReference type="ARBA" id="ARBA00023167"/>
    </source>
</evidence>
<dbReference type="InterPro" id="IPR027514">
    <property type="entry name" value="Salvage_MtnB_euk"/>
</dbReference>
<comment type="pathway">
    <text evidence="7">Amino-acid biosynthesis; L-methionine biosynthesis via salvage pathway; L-methionine from S-methyl-5-thio-alpha-D-ribose 1-phosphate: step 2/6.</text>
</comment>
<dbReference type="Proteomes" id="UP001201163">
    <property type="component" value="Unassembled WGS sequence"/>
</dbReference>
<keyword evidence="1 7" id="KW-0963">Cytoplasm</keyword>
<evidence type="ECO:0000256" key="4">
    <source>
        <dbReference type="ARBA" id="ARBA00022833"/>
    </source>
</evidence>
<dbReference type="AlphaFoldDB" id="A0AAD4LB01"/>
<feature type="binding site" evidence="7">
    <location>
        <position position="103"/>
    </location>
    <ligand>
        <name>substrate</name>
    </ligand>
</feature>
<dbReference type="Gene3D" id="3.40.225.10">
    <property type="entry name" value="Class II aldolase/adducin N-terminal domain"/>
    <property type="match status" value="1"/>
</dbReference>
<evidence type="ECO:0000256" key="1">
    <source>
        <dbReference type="ARBA" id="ARBA00022490"/>
    </source>
</evidence>
<dbReference type="NCBIfam" id="TIGR03328">
    <property type="entry name" value="salvage_mtnB"/>
    <property type="match status" value="1"/>
</dbReference>
<dbReference type="SUPFAM" id="SSF53639">
    <property type="entry name" value="AraD/HMP-PK domain-like"/>
    <property type="match status" value="1"/>
</dbReference>
<evidence type="ECO:0000313" key="9">
    <source>
        <dbReference type="EMBL" id="KAH8984338.1"/>
    </source>
</evidence>
<dbReference type="Pfam" id="PF00596">
    <property type="entry name" value="Aldolase_II"/>
    <property type="match status" value="1"/>
</dbReference>
<gene>
    <name evidence="7" type="primary">MDE1</name>
    <name evidence="9" type="ORF">EDB92DRAFT_2034126</name>
</gene>
<dbReference type="SMART" id="SM01007">
    <property type="entry name" value="Aldolase_II"/>
    <property type="match status" value="1"/>
</dbReference>
<dbReference type="PANTHER" id="PTHR10640:SF7">
    <property type="entry name" value="METHYLTHIORIBULOSE-1-PHOSPHATE DEHYDRATASE"/>
    <property type="match status" value="1"/>
</dbReference>
<comment type="function">
    <text evidence="7">Catalyzes the dehydration of methylthioribulose-1-phosphate (MTRu-1-P) into 2,3-diketo-5-methylthiopentyl-1-phosphate (DK-MTP-1-P).</text>
</comment>
<dbReference type="GO" id="GO:0008270">
    <property type="term" value="F:zinc ion binding"/>
    <property type="evidence" value="ECO:0007669"/>
    <property type="project" value="UniProtKB-UniRule"/>
</dbReference>
<keyword evidence="6 7" id="KW-0456">Lyase</keyword>
<keyword evidence="3 7" id="KW-0479">Metal-binding</keyword>
<dbReference type="FunFam" id="3.40.225.10:FF:000003">
    <property type="entry name" value="Methylthioribulose-1-phosphate dehydratase"/>
    <property type="match status" value="1"/>
</dbReference>
<feature type="binding site" evidence="7">
    <location>
        <position position="123"/>
    </location>
    <ligand>
        <name>Zn(2+)</name>
        <dbReference type="ChEBI" id="CHEBI:29105"/>
    </ligand>
</feature>
<feature type="binding site" evidence="7">
    <location>
        <position position="200"/>
    </location>
    <ligand>
        <name>Zn(2+)</name>
        <dbReference type="ChEBI" id="CHEBI:29105"/>
    </ligand>
</feature>
<dbReference type="EMBL" id="JAKELL010000077">
    <property type="protein sequence ID" value="KAH8984338.1"/>
    <property type="molecule type" value="Genomic_DNA"/>
</dbReference>
<evidence type="ECO:0000256" key="3">
    <source>
        <dbReference type="ARBA" id="ARBA00022723"/>
    </source>
</evidence>
<evidence type="ECO:0000256" key="2">
    <source>
        <dbReference type="ARBA" id="ARBA00022605"/>
    </source>
</evidence>
<dbReference type="GO" id="GO:0019509">
    <property type="term" value="P:L-methionine salvage from methylthioadenosine"/>
    <property type="evidence" value="ECO:0007669"/>
    <property type="project" value="UniProtKB-UniRule"/>
</dbReference>
<evidence type="ECO:0000313" key="10">
    <source>
        <dbReference type="Proteomes" id="UP001201163"/>
    </source>
</evidence>
<keyword evidence="10" id="KW-1185">Reference proteome</keyword>
<dbReference type="EC" id="4.2.1.109" evidence="7"/>
<comment type="similarity">
    <text evidence="7">Belongs to the aldolase class II family. MtnB subfamily.</text>
</comment>
<organism evidence="9 10">
    <name type="scientific">Lactarius akahatsu</name>
    <dbReference type="NCBI Taxonomy" id="416441"/>
    <lineage>
        <taxon>Eukaryota</taxon>
        <taxon>Fungi</taxon>
        <taxon>Dikarya</taxon>
        <taxon>Basidiomycota</taxon>
        <taxon>Agaricomycotina</taxon>
        <taxon>Agaricomycetes</taxon>
        <taxon>Russulales</taxon>
        <taxon>Russulaceae</taxon>
        <taxon>Lactarius</taxon>
    </lineage>
</organism>
<comment type="catalytic activity">
    <reaction evidence="7">
        <text>5-(methylsulfanyl)-D-ribulose 1-phosphate = 5-methylsulfanyl-2,3-dioxopentyl phosphate + H2O</text>
        <dbReference type="Rhea" id="RHEA:15549"/>
        <dbReference type="ChEBI" id="CHEBI:15377"/>
        <dbReference type="ChEBI" id="CHEBI:58548"/>
        <dbReference type="ChEBI" id="CHEBI:58828"/>
        <dbReference type="EC" id="4.2.1.109"/>
    </reaction>
</comment>
<dbReference type="HAMAP" id="MF_03116">
    <property type="entry name" value="Salvage_MtnB_euk"/>
    <property type="match status" value="1"/>
</dbReference>
<dbReference type="GO" id="GO:0046570">
    <property type="term" value="F:methylthioribulose 1-phosphate dehydratase activity"/>
    <property type="evidence" value="ECO:0007669"/>
    <property type="project" value="UniProtKB-UniRule"/>
</dbReference>